<feature type="compositionally biased region" description="Basic and acidic residues" evidence="1">
    <location>
        <begin position="597"/>
        <end position="613"/>
    </location>
</feature>
<organism evidence="2 3">
    <name type="scientific">Trichogramma kaykai</name>
    <dbReference type="NCBI Taxonomy" id="54128"/>
    <lineage>
        <taxon>Eukaryota</taxon>
        <taxon>Metazoa</taxon>
        <taxon>Ecdysozoa</taxon>
        <taxon>Arthropoda</taxon>
        <taxon>Hexapoda</taxon>
        <taxon>Insecta</taxon>
        <taxon>Pterygota</taxon>
        <taxon>Neoptera</taxon>
        <taxon>Endopterygota</taxon>
        <taxon>Hymenoptera</taxon>
        <taxon>Apocrita</taxon>
        <taxon>Proctotrupomorpha</taxon>
        <taxon>Chalcidoidea</taxon>
        <taxon>Trichogrammatidae</taxon>
        <taxon>Trichogramma</taxon>
    </lineage>
</organism>
<accession>A0ABD2X4G2</accession>
<feature type="region of interest" description="Disordered" evidence="1">
    <location>
        <begin position="665"/>
        <end position="696"/>
    </location>
</feature>
<evidence type="ECO:0008006" key="4">
    <source>
        <dbReference type="Google" id="ProtNLM"/>
    </source>
</evidence>
<comment type="caution">
    <text evidence="2">The sequence shown here is derived from an EMBL/GenBank/DDBJ whole genome shotgun (WGS) entry which is preliminary data.</text>
</comment>
<feature type="compositionally biased region" description="Basic and acidic residues" evidence="1">
    <location>
        <begin position="572"/>
        <end position="583"/>
    </location>
</feature>
<dbReference type="EMBL" id="JBJJXI010000054">
    <property type="protein sequence ID" value="KAL3400044.1"/>
    <property type="molecule type" value="Genomic_DNA"/>
</dbReference>
<feature type="compositionally biased region" description="Low complexity" evidence="1">
    <location>
        <begin position="287"/>
        <end position="310"/>
    </location>
</feature>
<name>A0ABD2X4G2_9HYME</name>
<feature type="compositionally biased region" description="Polar residues" evidence="1">
    <location>
        <begin position="208"/>
        <end position="219"/>
    </location>
</feature>
<feature type="compositionally biased region" description="Polar residues" evidence="1">
    <location>
        <begin position="404"/>
        <end position="419"/>
    </location>
</feature>
<sequence length="894" mass="102101">MDKKAILLMLQSDAERISKEASDISRSVEKMKEDTINYIEALLTQVRTGAGPLLAKTPKMTRKRAATKIKSIPEDDVGEADEISDSNSSQRSLRSSRANSENLETSDAKPARMKRGASVRAANSIRKQQAEGLNTKLRRPSANDSDVPLAVRIKSERLSKRPKETTSSDEEDSRPLKQKKMDKDETRKEVTNDDTQDVVLELSHCEENQTYNSTRLTRTSVKRKLETSSEDNNATLTEKQSFYSEEPAAKKANKFKSPPQRNEKFTNTLNRISEKSTPNETPQQPKVSPRVTRSSASSASSTSAVKAAGSTKLKNHNVINETVEADETMVSMYEDAVAKPPMMNSTMNPNTTVTLERMMNVTVLLDPIPNKVCDETVTIHKAPPKKKLSSSEIKEMAQRRSSKASKQVGSGTKTQQTLRLEQFNEIMTDDESSPERKGYRLKKNQQAPPPKRQTRSSQMFESSDSEVEVKKTPLKILPSKDFKTALAAKTAFKQAALFSPYSKDSVKKRVEAFEQVASSPKFDNETTGRVTRTKTRALAAANTQEERTPSSVAQKLARKSLAKAKKISLAKQARECDETKENETSNIPKPIKSSKYSMERPQRKQSKAHEQKLKTTPLGKNRMLQLPGSAVKNQFATPSNPQPHNAYTKPMTSSRNIVTHVDSFIQSSTKSAQKTIDRVAEEKRRRAHEEDARRKRDELLKAAAEEKRRKREEKELKNKLAREAKEKLEQEKRLKAEKEREEKAKLAQLMQEKQREEMEKKKLAQLLRAQEKEERRRQEELLRNQRLQEQDEQERILAEQKRREQEMEKRRLMQEMKMKNQMEKALMQAKRLLKSTCQQIIRWIVILTKRNQMMRANQNMKFPAGLQSDYSSINRLKNCSTRKIILILLVRSVW</sequence>
<feature type="region of interest" description="Disordered" evidence="1">
    <location>
        <begin position="50"/>
        <end position="310"/>
    </location>
</feature>
<proteinExistence type="predicted"/>
<gene>
    <name evidence="2" type="ORF">TKK_006657</name>
</gene>
<evidence type="ECO:0000256" key="1">
    <source>
        <dbReference type="SAM" id="MobiDB-lite"/>
    </source>
</evidence>
<feature type="region of interest" description="Disordered" evidence="1">
    <location>
        <begin position="381"/>
        <end position="470"/>
    </location>
</feature>
<protein>
    <recommendedName>
        <fullName evidence="4">Inner centromere protein ARK-binding domain-containing protein</fullName>
    </recommendedName>
</protein>
<dbReference type="AlphaFoldDB" id="A0ABD2X4G2"/>
<feature type="region of interest" description="Disordered" evidence="1">
    <location>
        <begin position="567"/>
        <end position="625"/>
    </location>
</feature>
<reference evidence="2 3" key="1">
    <citation type="journal article" date="2024" name="bioRxiv">
        <title>A reference genome for Trichogramma kaykai: A tiny desert-dwelling parasitoid wasp with competing sex-ratio distorters.</title>
        <authorList>
            <person name="Culotta J."/>
            <person name="Lindsey A.R."/>
        </authorList>
    </citation>
    <scope>NUCLEOTIDE SEQUENCE [LARGE SCALE GENOMIC DNA]</scope>
    <source>
        <strain evidence="2 3">KSX58</strain>
    </source>
</reference>
<feature type="compositionally biased region" description="Basic and acidic residues" evidence="1">
    <location>
        <begin position="153"/>
        <end position="166"/>
    </location>
</feature>
<feature type="compositionally biased region" description="Polar residues" evidence="1">
    <location>
        <begin position="230"/>
        <end position="243"/>
    </location>
</feature>
<evidence type="ECO:0000313" key="2">
    <source>
        <dbReference type="EMBL" id="KAL3400044.1"/>
    </source>
</evidence>
<evidence type="ECO:0000313" key="3">
    <source>
        <dbReference type="Proteomes" id="UP001627154"/>
    </source>
</evidence>
<dbReference type="Proteomes" id="UP001627154">
    <property type="component" value="Unassembled WGS sequence"/>
</dbReference>
<feature type="compositionally biased region" description="Basic and acidic residues" evidence="1">
    <location>
        <begin position="675"/>
        <end position="696"/>
    </location>
</feature>
<feature type="compositionally biased region" description="Acidic residues" evidence="1">
    <location>
        <begin position="74"/>
        <end position="84"/>
    </location>
</feature>
<feature type="compositionally biased region" description="Low complexity" evidence="1">
    <location>
        <begin position="85"/>
        <end position="100"/>
    </location>
</feature>
<feature type="compositionally biased region" description="Polar residues" evidence="1">
    <location>
        <begin position="265"/>
        <end position="286"/>
    </location>
</feature>
<keyword evidence="3" id="KW-1185">Reference proteome</keyword>
<feature type="compositionally biased region" description="Polar residues" evidence="1">
    <location>
        <begin position="665"/>
        <end position="674"/>
    </location>
</feature>
<feature type="compositionally biased region" description="Basic and acidic residues" evidence="1">
    <location>
        <begin position="173"/>
        <end position="191"/>
    </location>
</feature>